<dbReference type="OrthoDB" id="10043185at2759"/>
<dbReference type="SMART" id="SM00198">
    <property type="entry name" value="SCP"/>
    <property type="match status" value="1"/>
</dbReference>
<dbReference type="InterPro" id="IPR014044">
    <property type="entry name" value="CAP_dom"/>
</dbReference>
<evidence type="ECO:0000313" key="3">
    <source>
        <dbReference type="Proteomes" id="UP000245119"/>
    </source>
</evidence>
<dbReference type="SUPFAM" id="SSF55797">
    <property type="entry name" value="PR-1-like"/>
    <property type="match status" value="1"/>
</dbReference>
<sequence length="195" mass="21495">MLQPFLGLVPKISENFDDVDESPHLSIRQTCDPKWTTLDPRHTMCLTDVGVAVPLDAATKAALVQQHNDLRSQVEPLAADMQEMAWDEDLSIVSEKWAMQCVVGHDNFTARQVPSLPRVMIGQNGGFGYSTFADAVQAWFDERKDFLYGKGSTGGVVGHYTQINVSGRIQRLYHSAGPSLLSSDVKQPVSSHPIN</sequence>
<dbReference type="Pfam" id="PF00188">
    <property type="entry name" value="CAP"/>
    <property type="match status" value="1"/>
</dbReference>
<name>A0A2T7PZV9_POMCA</name>
<gene>
    <name evidence="2" type="ORF">C0Q70_01552</name>
</gene>
<dbReference type="PANTHER" id="PTHR10334">
    <property type="entry name" value="CYSTEINE-RICH SECRETORY PROTEIN-RELATED"/>
    <property type="match status" value="1"/>
</dbReference>
<dbReference type="InterPro" id="IPR035940">
    <property type="entry name" value="CAP_sf"/>
</dbReference>
<protein>
    <recommendedName>
        <fullName evidence="1">SCP domain-containing protein</fullName>
    </recommendedName>
</protein>
<dbReference type="Gene3D" id="3.40.33.10">
    <property type="entry name" value="CAP"/>
    <property type="match status" value="1"/>
</dbReference>
<proteinExistence type="predicted"/>
<organism evidence="2 3">
    <name type="scientific">Pomacea canaliculata</name>
    <name type="common">Golden apple snail</name>
    <dbReference type="NCBI Taxonomy" id="400727"/>
    <lineage>
        <taxon>Eukaryota</taxon>
        <taxon>Metazoa</taxon>
        <taxon>Spiralia</taxon>
        <taxon>Lophotrochozoa</taxon>
        <taxon>Mollusca</taxon>
        <taxon>Gastropoda</taxon>
        <taxon>Caenogastropoda</taxon>
        <taxon>Architaenioglossa</taxon>
        <taxon>Ampullarioidea</taxon>
        <taxon>Ampullariidae</taxon>
        <taxon>Pomacea</taxon>
    </lineage>
</organism>
<keyword evidence="3" id="KW-1185">Reference proteome</keyword>
<accession>A0A2T7PZV9</accession>
<dbReference type="InterPro" id="IPR001283">
    <property type="entry name" value="CRISP-related"/>
</dbReference>
<evidence type="ECO:0000313" key="2">
    <source>
        <dbReference type="EMBL" id="PVD38927.1"/>
    </source>
</evidence>
<dbReference type="AlphaFoldDB" id="A0A2T7PZV9"/>
<dbReference type="Proteomes" id="UP000245119">
    <property type="component" value="Linkage Group LG1"/>
</dbReference>
<reference evidence="2 3" key="1">
    <citation type="submission" date="2018-04" db="EMBL/GenBank/DDBJ databases">
        <title>The genome of golden apple snail Pomacea canaliculata provides insight into stress tolerance and invasive adaptation.</title>
        <authorList>
            <person name="Liu C."/>
            <person name="Liu B."/>
            <person name="Ren Y."/>
            <person name="Zhang Y."/>
            <person name="Wang H."/>
            <person name="Li S."/>
            <person name="Jiang F."/>
            <person name="Yin L."/>
            <person name="Zhang G."/>
            <person name="Qian W."/>
            <person name="Fan W."/>
        </authorList>
    </citation>
    <scope>NUCLEOTIDE SEQUENCE [LARGE SCALE GENOMIC DNA]</scope>
    <source>
        <strain evidence="2">SZHN2017</strain>
        <tissue evidence="2">Muscle</tissue>
    </source>
</reference>
<dbReference type="EMBL" id="PZQS01000001">
    <property type="protein sequence ID" value="PVD38927.1"/>
    <property type="molecule type" value="Genomic_DNA"/>
</dbReference>
<comment type="caution">
    <text evidence="2">The sequence shown here is derived from an EMBL/GenBank/DDBJ whole genome shotgun (WGS) entry which is preliminary data.</text>
</comment>
<feature type="domain" description="SCP" evidence="1">
    <location>
        <begin position="58"/>
        <end position="181"/>
    </location>
</feature>
<evidence type="ECO:0000259" key="1">
    <source>
        <dbReference type="SMART" id="SM00198"/>
    </source>
</evidence>